<dbReference type="InterPro" id="IPR003737">
    <property type="entry name" value="GlcNAc_PI_deacetylase-related"/>
</dbReference>
<name>A0ABU1WH47_9BURK</name>
<proteinExistence type="predicted"/>
<dbReference type="Proteomes" id="UP001265700">
    <property type="component" value="Unassembled WGS sequence"/>
</dbReference>
<sequence length="181" mass="20054">MSVAVTDGEDSHGESSPFNREELAEIRRSEQVLGLRRLGLSDPEVLALALRDGCVRPQSDVLLDRLMSLLQPGDVVVSTWENDGHPDHDTTGYMVNLASAATGCRFLAAPVWMWHWATPADVRVPWRRLRGMSLTPEDVSRKQAGLAAHQSQLVSRNFSLGAALDDAIVKRAAWPTEYYFV</sequence>
<keyword evidence="3" id="KW-1185">Reference proteome</keyword>
<dbReference type="Pfam" id="PF02585">
    <property type="entry name" value="PIG-L"/>
    <property type="match status" value="1"/>
</dbReference>
<evidence type="ECO:0000313" key="2">
    <source>
        <dbReference type="EMBL" id="MDR7148553.1"/>
    </source>
</evidence>
<accession>A0ABU1WH47</accession>
<feature type="region of interest" description="Disordered" evidence="1">
    <location>
        <begin position="1"/>
        <end position="21"/>
    </location>
</feature>
<feature type="compositionally biased region" description="Basic and acidic residues" evidence="1">
    <location>
        <begin position="9"/>
        <end position="21"/>
    </location>
</feature>
<protein>
    <submittedName>
        <fullName evidence="2">LmbE family N-acetylglucosaminyl deacetylase</fullName>
    </submittedName>
</protein>
<dbReference type="EMBL" id="JAVDWU010000001">
    <property type="protein sequence ID" value="MDR7148553.1"/>
    <property type="molecule type" value="Genomic_DNA"/>
</dbReference>
<evidence type="ECO:0000256" key="1">
    <source>
        <dbReference type="SAM" id="MobiDB-lite"/>
    </source>
</evidence>
<reference evidence="2 3" key="1">
    <citation type="submission" date="2023-07" db="EMBL/GenBank/DDBJ databases">
        <title>Sorghum-associated microbial communities from plants grown in Nebraska, USA.</title>
        <authorList>
            <person name="Schachtman D."/>
        </authorList>
    </citation>
    <scope>NUCLEOTIDE SEQUENCE [LARGE SCALE GENOMIC DNA]</scope>
    <source>
        <strain evidence="2 3">4249</strain>
    </source>
</reference>
<dbReference type="InterPro" id="IPR024078">
    <property type="entry name" value="LmbE-like_dom_sf"/>
</dbReference>
<evidence type="ECO:0000313" key="3">
    <source>
        <dbReference type="Proteomes" id="UP001265700"/>
    </source>
</evidence>
<dbReference type="Gene3D" id="3.40.50.10320">
    <property type="entry name" value="LmbE-like"/>
    <property type="match status" value="1"/>
</dbReference>
<dbReference type="SUPFAM" id="SSF102588">
    <property type="entry name" value="LmbE-like"/>
    <property type="match status" value="1"/>
</dbReference>
<gene>
    <name evidence="2" type="ORF">J2W49_000481</name>
</gene>
<comment type="caution">
    <text evidence="2">The sequence shown here is derived from an EMBL/GenBank/DDBJ whole genome shotgun (WGS) entry which is preliminary data.</text>
</comment>
<organism evidence="2 3">
    <name type="scientific">Hydrogenophaga palleronii</name>
    <dbReference type="NCBI Taxonomy" id="65655"/>
    <lineage>
        <taxon>Bacteria</taxon>
        <taxon>Pseudomonadati</taxon>
        <taxon>Pseudomonadota</taxon>
        <taxon>Betaproteobacteria</taxon>
        <taxon>Burkholderiales</taxon>
        <taxon>Comamonadaceae</taxon>
        <taxon>Hydrogenophaga</taxon>
    </lineage>
</organism>